<dbReference type="EMBL" id="BJNV01000059">
    <property type="protein sequence ID" value="GEC96957.1"/>
    <property type="molecule type" value="Genomic_DNA"/>
</dbReference>
<reference evidence="7 8" key="1">
    <citation type="submission" date="2019-06" db="EMBL/GenBank/DDBJ databases">
        <title>Whole genome shotgun sequence of Zoogloea ramigera NBRC 15342.</title>
        <authorList>
            <person name="Hosoyama A."/>
            <person name="Uohara A."/>
            <person name="Ohji S."/>
            <person name="Ichikawa N."/>
        </authorList>
    </citation>
    <scope>NUCLEOTIDE SEQUENCE [LARGE SCALE GENOMIC DNA]</scope>
    <source>
        <strain evidence="7 8">NBRC 15342</strain>
    </source>
</reference>
<dbReference type="PANTHER" id="PTHR46663">
    <property type="entry name" value="DIGUANYLATE CYCLASE DGCT-RELATED"/>
    <property type="match status" value="1"/>
</dbReference>
<accession>A0A4Y4D100</accession>
<protein>
    <recommendedName>
        <fullName evidence="6">GGDEF domain-containing protein</fullName>
    </recommendedName>
</protein>
<keyword evidence="2 5" id="KW-0812">Transmembrane</keyword>
<keyword evidence="4 5" id="KW-0472">Membrane</keyword>
<dbReference type="NCBIfam" id="TIGR00254">
    <property type="entry name" value="GGDEF"/>
    <property type="match status" value="1"/>
</dbReference>
<keyword evidence="3 5" id="KW-1133">Transmembrane helix</keyword>
<dbReference type="OrthoDB" id="9812260at2"/>
<feature type="transmembrane region" description="Helical" evidence="5">
    <location>
        <begin position="15"/>
        <end position="36"/>
    </location>
</feature>
<dbReference type="FunFam" id="3.30.70.270:FF:000001">
    <property type="entry name" value="Diguanylate cyclase domain protein"/>
    <property type="match status" value="1"/>
</dbReference>
<dbReference type="InterPro" id="IPR029787">
    <property type="entry name" value="Nucleotide_cyclase"/>
</dbReference>
<organism evidence="7 8">
    <name type="scientific">Zoogloea ramigera</name>
    <dbReference type="NCBI Taxonomy" id="350"/>
    <lineage>
        <taxon>Bacteria</taxon>
        <taxon>Pseudomonadati</taxon>
        <taxon>Pseudomonadota</taxon>
        <taxon>Betaproteobacteria</taxon>
        <taxon>Rhodocyclales</taxon>
        <taxon>Zoogloeaceae</taxon>
        <taxon>Zoogloea</taxon>
    </lineage>
</organism>
<dbReference type="Proteomes" id="UP000318422">
    <property type="component" value="Unassembled WGS sequence"/>
</dbReference>
<proteinExistence type="predicted"/>
<evidence type="ECO:0000256" key="5">
    <source>
        <dbReference type="SAM" id="Phobius"/>
    </source>
</evidence>
<evidence type="ECO:0000259" key="6">
    <source>
        <dbReference type="PROSITE" id="PS50887"/>
    </source>
</evidence>
<feature type="domain" description="GGDEF" evidence="6">
    <location>
        <begin position="255"/>
        <end position="385"/>
    </location>
</feature>
<evidence type="ECO:0000256" key="4">
    <source>
        <dbReference type="ARBA" id="ARBA00023136"/>
    </source>
</evidence>
<dbReference type="GO" id="GO:0003824">
    <property type="term" value="F:catalytic activity"/>
    <property type="evidence" value="ECO:0007669"/>
    <property type="project" value="UniProtKB-ARBA"/>
</dbReference>
<dbReference type="InterPro" id="IPR043128">
    <property type="entry name" value="Rev_trsase/Diguanyl_cyclase"/>
</dbReference>
<keyword evidence="8" id="KW-1185">Reference proteome</keyword>
<dbReference type="GO" id="GO:0016020">
    <property type="term" value="C:membrane"/>
    <property type="evidence" value="ECO:0007669"/>
    <property type="project" value="UniProtKB-SubCell"/>
</dbReference>
<evidence type="ECO:0000313" key="8">
    <source>
        <dbReference type="Proteomes" id="UP000318422"/>
    </source>
</evidence>
<dbReference type="Pfam" id="PF13675">
    <property type="entry name" value="PilJ"/>
    <property type="match status" value="1"/>
</dbReference>
<dbReference type="CDD" id="cd01949">
    <property type="entry name" value="GGDEF"/>
    <property type="match status" value="1"/>
</dbReference>
<dbReference type="InterPro" id="IPR000160">
    <property type="entry name" value="GGDEF_dom"/>
</dbReference>
<comment type="subcellular location">
    <subcellularLocation>
        <location evidence="1">Membrane</location>
        <topology evidence="1">Multi-pass membrane protein</topology>
    </subcellularLocation>
</comment>
<dbReference type="InterPro" id="IPR052163">
    <property type="entry name" value="DGC-Regulatory_Protein"/>
</dbReference>
<dbReference type="Pfam" id="PF00990">
    <property type="entry name" value="GGDEF"/>
    <property type="match status" value="1"/>
</dbReference>
<evidence type="ECO:0000256" key="2">
    <source>
        <dbReference type="ARBA" id="ARBA00022692"/>
    </source>
</evidence>
<dbReference type="Gene3D" id="3.30.70.270">
    <property type="match status" value="1"/>
</dbReference>
<dbReference type="PANTHER" id="PTHR46663:SF2">
    <property type="entry name" value="GGDEF DOMAIN-CONTAINING PROTEIN"/>
    <property type="match status" value="1"/>
</dbReference>
<dbReference type="SUPFAM" id="SSF55073">
    <property type="entry name" value="Nucleotide cyclase"/>
    <property type="match status" value="1"/>
</dbReference>
<dbReference type="PROSITE" id="PS50887">
    <property type="entry name" value="GGDEF"/>
    <property type="match status" value="1"/>
</dbReference>
<dbReference type="AlphaFoldDB" id="A0A4Y4D100"/>
<dbReference type="InterPro" id="IPR029095">
    <property type="entry name" value="NarX-like_N"/>
</dbReference>
<dbReference type="RefSeq" id="WP_141353800.1">
    <property type="nucleotide sequence ID" value="NZ_BJNV01000059.1"/>
</dbReference>
<gene>
    <name evidence="7" type="ORF">ZRA01_30300</name>
</gene>
<sequence>MPIPVSALIGSPRRLVTAIVLFVALDLSVLVINLWLAEQMAQDAVAINLAGRQRMLSQQTTKALLLASQASSPAEFEAASGEFEAAFGLFDQTLTAFAEGGEARGGDGSPARLRRLEGEAARTVEAARKLVNPLALMLSDTRLQASERTRKAAAYMVRHNRDVLALMNSLTTVLERDSVRQATRLRAIQTGAFVLALANFLLIVFGMLRHFREVEGDSHRWRELARHDPLTGLSNRKGFTEAALAILTRAQMENAGGAVMMLDLDGFKPINDRYGHAMGDQILVRLADKLASAARATDVVARLGGDEFAILCPKLQGEDIEQFCSRLLTAVASAPADETPGCRLGGSIGIACYPQDGHSLEHLLNLADRAMYAAKNAGGHRWHIA</sequence>
<name>A0A4Y4D100_ZOORA</name>
<evidence type="ECO:0000313" key="7">
    <source>
        <dbReference type="EMBL" id="GEC96957.1"/>
    </source>
</evidence>
<feature type="transmembrane region" description="Helical" evidence="5">
    <location>
        <begin position="190"/>
        <end position="208"/>
    </location>
</feature>
<evidence type="ECO:0000256" key="3">
    <source>
        <dbReference type="ARBA" id="ARBA00022989"/>
    </source>
</evidence>
<dbReference type="SMART" id="SM00267">
    <property type="entry name" value="GGDEF"/>
    <property type="match status" value="1"/>
</dbReference>
<comment type="caution">
    <text evidence="7">The sequence shown here is derived from an EMBL/GenBank/DDBJ whole genome shotgun (WGS) entry which is preliminary data.</text>
</comment>
<evidence type="ECO:0000256" key="1">
    <source>
        <dbReference type="ARBA" id="ARBA00004141"/>
    </source>
</evidence>